<reference evidence="8" key="1">
    <citation type="journal article" date="2019" name="Int. J. Syst. Evol. Microbiol.">
        <title>The Global Catalogue of Microorganisms (GCM) 10K type strain sequencing project: providing services to taxonomists for standard genome sequencing and annotation.</title>
        <authorList>
            <consortium name="The Broad Institute Genomics Platform"/>
            <consortium name="The Broad Institute Genome Sequencing Center for Infectious Disease"/>
            <person name="Wu L."/>
            <person name="Ma J."/>
        </authorList>
    </citation>
    <scope>NUCLEOTIDE SEQUENCE [LARGE SCALE GENOMIC DNA]</scope>
    <source>
        <strain evidence="8">KCTC 33575</strain>
    </source>
</reference>
<feature type="transmembrane region" description="Helical" evidence="6">
    <location>
        <begin position="186"/>
        <end position="208"/>
    </location>
</feature>
<comment type="subcellular location">
    <subcellularLocation>
        <location evidence="1">Cell membrane</location>
        <topology evidence="1">Multi-pass membrane protein</topology>
    </subcellularLocation>
</comment>
<evidence type="ECO:0000313" key="8">
    <source>
        <dbReference type="Proteomes" id="UP001597519"/>
    </source>
</evidence>
<dbReference type="PANTHER" id="PTHR42770:SF7">
    <property type="entry name" value="MEMBRANE PROTEIN"/>
    <property type="match status" value="1"/>
</dbReference>
<dbReference type="PIRSF" id="PIRSF006060">
    <property type="entry name" value="AA_transporter"/>
    <property type="match status" value="1"/>
</dbReference>
<feature type="transmembrane region" description="Helical" evidence="6">
    <location>
        <begin position="344"/>
        <end position="363"/>
    </location>
</feature>
<sequence length="445" mass="47514">MEENKLKRVLGFWDVLVIAAGQVIGAGVMSLTGIAIMMTGSGVTPAFIISSLLTVVTILPIAILGASMPSTGGLYRYTSRLLSAKTGMFWLPMFLLAQVTLAIYAISFAEYIQGIVPGVPIMPVAFLLLTALFIVNLLGVKLSAQVNKVMVILLIAALLMFIFYGMPNVDFTVFNAAQMAPDGLAGFFTAVGLVSFATGGAQVIAELGGEMKNPKHDIPLVMIVATVGVGIIYAFVATIAVGVLPIAEVAGQPLTAVANEILPQPLFVFFIVCGAMFALATTLNSTFTWITKSFYAAAEDGLLPKKLATVNQKYGTPHYLLIIFYLVGAVPILTGVSLTVVAQLGTGLSLFIFMFPVLALVRLPAKEPELYARSPFKLSQTKLNIIAGTALVVLGYQTYLLISDLETVYIIGTLIYILLSALFAQVYSAVKDKREIKSIEVGNEF</sequence>
<feature type="transmembrane region" description="Helical" evidence="6">
    <location>
        <begin position="12"/>
        <end position="37"/>
    </location>
</feature>
<dbReference type="RefSeq" id="WP_377772983.1">
    <property type="nucleotide sequence ID" value="NZ_JBHUOQ010000001.1"/>
</dbReference>
<accession>A0ABW5WVB9</accession>
<gene>
    <name evidence="7" type="ORF">ACFSX4_07135</name>
</gene>
<evidence type="ECO:0000256" key="1">
    <source>
        <dbReference type="ARBA" id="ARBA00004651"/>
    </source>
</evidence>
<evidence type="ECO:0000256" key="5">
    <source>
        <dbReference type="ARBA" id="ARBA00023136"/>
    </source>
</evidence>
<feature type="transmembrane region" description="Helical" evidence="6">
    <location>
        <begin position="266"/>
        <end position="283"/>
    </location>
</feature>
<feature type="transmembrane region" description="Helical" evidence="6">
    <location>
        <begin position="115"/>
        <end position="137"/>
    </location>
</feature>
<dbReference type="Pfam" id="PF13520">
    <property type="entry name" value="AA_permease_2"/>
    <property type="match status" value="1"/>
</dbReference>
<keyword evidence="8" id="KW-1185">Reference proteome</keyword>
<dbReference type="Proteomes" id="UP001597519">
    <property type="component" value="Unassembled WGS sequence"/>
</dbReference>
<evidence type="ECO:0000256" key="2">
    <source>
        <dbReference type="ARBA" id="ARBA00022475"/>
    </source>
</evidence>
<proteinExistence type="predicted"/>
<keyword evidence="2" id="KW-1003">Cell membrane</keyword>
<dbReference type="InterPro" id="IPR002293">
    <property type="entry name" value="AA/rel_permease1"/>
</dbReference>
<feature type="transmembrane region" description="Helical" evidence="6">
    <location>
        <begin position="220"/>
        <end position="246"/>
    </location>
</feature>
<evidence type="ECO:0000313" key="7">
    <source>
        <dbReference type="EMBL" id="MFD2830242.1"/>
    </source>
</evidence>
<dbReference type="Gene3D" id="1.20.1740.10">
    <property type="entry name" value="Amino acid/polyamine transporter I"/>
    <property type="match status" value="1"/>
</dbReference>
<feature type="transmembrane region" description="Helical" evidence="6">
    <location>
        <begin position="383"/>
        <end position="402"/>
    </location>
</feature>
<feature type="transmembrane region" description="Helical" evidence="6">
    <location>
        <begin position="319"/>
        <end position="338"/>
    </location>
</feature>
<evidence type="ECO:0000256" key="6">
    <source>
        <dbReference type="SAM" id="Phobius"/>
    </source>
</evidence>
<feature type="transmembrane region" description="Helical" evidence="6">
    <location>
        <begin position="43"/>
        <end position="66"/>
    </location>
</feature>
<feature type="transmembrane region" description="Helical" evidence="6">
    <location>
        <begin position="408"/>
        <end position="430"/>
    </location>
</feature>
<keyword evidence="4 6" id="KW-1133">Transmembrane helix</keyword>
<evidence type="ECO:0000256" key="3">
    <source>
        <dbReference type="ARBA" id="ARBA00022692"/>
    </source>
</evidence>
<organism evidence="7 8">
    <name type="scientific">Corticicoccus populi</name>
    <dbReference type="NCBI Taxonomy" id="1812821"/>
    <lineage>
        <taxon>Bacteria</taxon>
        <taxon>Bacillati</taxon>
        <taxon>Bacillota</taxon>
        <taxon>Bacilli</taxon>
        <taxon>Bacillales</taxon>
        <taxon>Staphylococcaceae</taxon>
        <taxon>Corticicoccus</taxon>
    </lineage>
</organism>
<name>A0ABW5WVB9_9STAP</name>
<dbReference type="PANTHER" id="PTHR42770">
    <property type="entry name" value="AMINO ACID TRANSPORTER-RELATED"/>
    <property type="match status" value="1"/>
</dbReference>
<keyword evidence="3 6" id="KW-0812">Transmembrane</keyword>
<evidence type="ECO:0000256" key="4">
    <source>
        <dbReference type="ARBA" id="ARBA00022989"/>
    </source>
</evidence>
<dbReference type="EMBL" id="JBHUOQ010000001">
    <property type="protein sequence ID" value="MFD2830242.1"/>
    <property type="molecule type" value="Genomic_DNA"/>
</dbReference>
<feature type="transmembrane region" description="Helical" evidence="6">
    <location>
        <begin position="149"/>
        <end position="166"/>
    </location>
</feature>
<feature type="transmembrane region" description="Helical" evidence="6">
    <location>
        <begin position="87"/>
        <end position="109"/>
    </location>
</feature>
<keyword evidence="5 6" id="KW-0472">Membrane</keyword>
<protein>
    <submittedName>
        <fullName evidence="7">APC family permease</fullName>
    </submittedName>
</protein>
<dbReference type="InterPro" id="IPR050367">
    <property type="entry name" value="APC_superfamily"/>
</dbReference>
<comment type="caution">
    <text evidence="7">The sequence shown here is derived from an EMBL/GenBank/DDBJ whole genome shotgun (WGS) entry which is preliminary data.</text>
</comment>